<dbReference type="EMBL" id="AEXC02000379">
    <property type="protein sequence ID" value="KFH17136.1"/>
    <property type="molecule type" value="Genomic_DNA"/>
</dbReference>
<gene>
    <name evidence="1" type="ORF">TGMAS_413100</name>
</gene>
<sequence length="184" mass="20805">MQNLPLSLKTFEGQAPEPEGHRVYGFEEFFLRSHMVTRWTRGVSRVLNDRGILTRRKAVLFVASSGVIHSLFRSGELLRPRSLKTAGFVFQRSEQFSFCAQVFVATGASQTCCSVHSMQRNEETGCSIPRLPLRKRGFLGNTGSHLSAVNRKRCDRATLFVFGHFSEVCLSEASTRNDFKVHFN</sequence>
<evidence type="ECO:0000313" key="2">
    <source>
        <dbReference type="Proteomes" id="UP000028821"/>
    </source>
</evidence>
<reference evidence="1 2" key="1">
    <citation type="submission" date="2014-04" db="EMBL/GenBank/DDBJ databases">
        <authorList>
            <person name="Sibley D."/>
            <person name="Venepally P."/>
            <person name="Karamycheva S."/>
            <person name="Hadjithomas M."/>
            <person name="Khan A."/>
            <person name="Brunk B."/>
            <person name="Roos D."/>
            <person name="Caler E."/>
            <person name="Lorenzi H."/>
        </authorList>
    </citation>
    <scope>NUCLEOTIDE SEQUENCE [LARGE SCALE GENOMIC DNA]</scope>
    <source>
        <strain evidence="1 2">MAS</strain>
    </source>
</reference>
<dbReference type="Proteomes" id="UP000028821">
    <property type="component" value="Unassembled WGS sequence"/>
</dbReference>
<name>A0A086QX04_TOXGO</name>
<accession>A0A086QX04</accession>
<evidence type="ECO:0000313" key="1">
    <source>
        <dbReference type="EMBL" id="KFH17136.1"/>
    </source>
</evidence>
<dbReference type="AlphaFoldDB" id="A0A086QX04"/>
<protein>
    <submittedName>
        <fullName evidence="1">Uncharacterized protein</fullName>
    </submittedName>
</protein>
<proteinExistence type="predicted"/>
<dbReference type="VEuPathDB" id="ToxoDB:TGMAS_413100"/>
<comment type="caution">
    <text evidence="1">The sequence shown here is derived from an EMBL/GenBank/DDBJ whole genome shotgun (WGS) entry which is preliminary data.</text>
</comment>
<organism evidence="1 2">
    <name type="scientific">Toxoplasma gondii MAS</name>
    <dbReference type="NCBI Taxonomy" id="943118"/>
    <lineage>
        <taxon>Eukaryota</taxon>
        <taxon>Sar</taxon>
        <taxon>Alveolata</taxon>
        <taxon>Apicomplexa</taxon>
        <taxon>Conoidasida</taxon>
        <taxon>Coccidia</taxon>
        <taxon>Eucoccidiorida</taxon>
        <taxon>Eimeriorina</taxon>
        <taxon>Sarcocystidae</taxon>
        <taxon>Toxoplasma</taxon>
    </lineage>
</organism>